<evidence type="ECO:0000313" key="2">
    <source>
        <dbReference type="EMBL" id="GIQ69659.1"/>
    </source>
</evidence>
<feature type="transmembrane region" description="Helical" evidence="1">
    <location>
        <begin position="6"/>
        <end position="25"/>
    </location>
</feature>
<evidence type="ECO:0000256" key="1">
    <source>
        <dbReference type="SAM" id="Phobius"/>
    </source>
</evidence>
<keyword evidence="1" id="KW-0812">Transmembrane</keyword>
<proteinExistence type="predicted"/>
<keyword evidence="1" id="KW-1133">Transmembrane helix</keyword>
<name>A0A8J4H2F9_9BACL</name>
<keyword evidence="3" id="KW-1185">Reference proteome</keyword>
<evidence type="ECO:0000313" key="3">
    <source>
        <dbReference type="Proteomes" id="UP000677918"/>
    </source>
</evidence>
<feature type="transmembrane region" description="Helical" evidence="1">
    <location>
        <begin position="54"/>
        <end position="73"/>
    </location>
</feature>
<sequence>MGSFLNIFFIVWVLFIYGIVAYRLIFQRDKPYFKENIGLLLLASLLITNSSVVVWLKIVTYLINVFIIVYLVWKRNVEKRRQ</sequence>
<dbReference type="AlphaFoldDB" id="A0A8J4H2F9"/>
<gene>
    <name evidence="2" type="ORF">XYCOK13_24830</name>
</gene>
<organism evidence="2 3">
    <name type="scientific">Xylanibacillus composti</name>
    <dbReference type="NCBI Taxonomy" id="1572762"/>
    <lineage>
        <taxon>Bacteria</taxon>
        <taxon>Bacillati</taxon>
        <taxon>Bacillota</taxon>
        <taxon>Bacilli</taxon>
        <taxon>Bacillales</taxon>
        <taxon>Paenibacillaceae</taxon>
        <taxon>Xylanibacillus</taxon>
    </lineage>
</organism>
<accession>A0A8J4H2F9</accession>
<reference evidence="2" key="1">
    <citation type="submission" date="2021-04" db="EMBL/GenBank/DDBJ databases">
        <title>Draft genome sequence of Xylanibacillus composti strain K13.</title>
        <authorList>
            <person name="Uke A."/>
            <person name="Chhe C."/>
            <person name="Baramee S."/>
            <person name="Kosugi A."/>
        </authorList>
    </citation>
    <scope>NUCLEOTIDE SEQUENCE</scope>
    <source>
        <strain evidence="2">K13</strain>
    </source>
</reference>
<keyword evidence="1" id="KW-0472">Membrane</keyword>
<dbReference type="EMBL" id="BOVK01000031">
    <property type="protein sequence ID" value="GIQ69659.1"/>
    <property type="molecule type" value="Genomic_DNA"/>
</dbReference>
<comment type="caution">
    <text evidence="2">The sequence shown here is derived from an EMBL/GenBank/DDBJ whole genome shotgun (WGS) entry which is preliminary data.</text>
</comment>
<dbReference type="Proteomes" id="UP000677918">
    <property type="component" value="Unassembled WGS sequence"/>
</dbReference>
<protein>
    <submittedName>
        <fullName evidence="2">Uncharacterized protein</fullName>
    </submittedName>
</protein>